<reference evidence="2 3" key="1">
    <citation type="submission" date="2014-02" db="EMBL/GenBank/DDBJ databases">
        <title>Kosmotoga genome sequencing.</title>
        <authorList>
            <person name="Pollo S.M."/>
            <person name="Charchuk R."/>
            <person name="Nesbo C.L."/>
        </authorList>
    </citation>
    <scope>NUCLEOTIDE SEQUENCE [LARGE SCALE GENOMIC DNA]</scope>
    <source>
        <strain evidence="2 3">S304</strain>
    </source>
</reference>
<name>A0A176K1M7_9BACT</name>
<dbReference type="Proteomes" id="UP000077339">
    <property type="component" value="Unassembled WGS sequence"/>
</dbReference>
<keyword evidence="3" id="KW-1185">Reference proteome</keyword>
<evidence type="ECO:0000313" key="2">
    <source>
        <dbReference type="EMBL" id="OAA31048.1"/>
    </source>
</evidence>
<protein>
    <submittedName>
        <fullName evidence="2">Uncharacterized protein</fullName>
    </submittedName>
</protein>
<keyword evidence="1" id="KW-1133">Transmembrane helix</keyword>
<keyword evidence="1" id="KW-0472">Membrane</keyword>
<dbReference type="AlphaFoldDB" id="A0A176K1M7"/>
<evidence type="ECO:0000256" key="1">
    <source>
        <dbReference type="SAM" id="Phobius"/>
    </source>
</evidence>
<feature type="transmembrane region" description="Helical" evidence="1">
    <location>
        <begin position="95"/>
        <end position="116"/>
    </location>
</feature>
<sequence length="130" mass="15557">MDSISMSVLIKLVQIFVIVPLSVSFIIFNRLSRTKHWAWDLFWGTYALNRIAFFFFWYKGTYLWFFLNIALLTLEAFSLNELFRFYTGKSSKLGFFSSLLMFPVAMFVFLLLKISFSIRLWEFFTVVIYL</sequence>
<gene>
    <name evidence="2" type="ORF">AT15_08725</name>
</gene>
<dbReference type="EMBL" id="JFHK01000005">
    <property type="protein sequence ID" value="OAA31048.1"/>
    <property type="molecule type" value="Genomic_DNA"/>
</dbReference>
<keyword evidence="1" id="KW-0812">Transmembrane</keyword>
<dbReference type="PATRIC" id="fig|1453497.3.peg.1728"/>
<accession>A0A176K1M7</accession>
<evidence type="ECO:0000313" key="3">
    <source>
        <dbReference type="Proteomes" id="UP000077339"/>
    </source>
</evidence>
<dbReference type="STRING" id="1453497.AT15_08725"/>
<proteinExistence type="predicted"/>
<dbReference type="RefSeq" id="WP_068346841.1">
    <property type="nucleotide sequence ID" value="NZ_JFHK01000005.1"/>
</dbReference>
<comment type="caution">
    <text evidence="2">The sequence shown here is derived from an EMBL/GenBank/DDBJ whole genome shotgun (WGS) entry which is preliminary data.</text>
</comment>
<organism evidence="2 3">
    <name type="scientific">Kosmotoga arenicorallina S304</name>
    <dbReference type="NCBI Taxonomy" id="1453497"/>
    <lineage>
        <taxon>Bacteria</taxon>
        <taxon>Thermotogati</taxon>
        <taxon>Thermotogota</taxon>
        <taxon>Thermotogae</taxon>
        <taxon>Kosmotogales</taxon>
        <taxon>Kosmotogaceae</taxon>
        <taxon>Kosmotoga</taxon>
    </lineage>
</organism>
<feature type="transmembrane region" description="Helical" evidence="1">
    <location>
        <begin position="6"/>
        <end position="28"/>
    </location>
</feature>